<dbReference type="PANTHER" id="PTHR11409">
    <property type="entry name" value="ADENOSINE DEAMINASE"/>
    <property type="match status" value="1"/>
</dbReference>
<feature type="region of interest" description="Disordered" evidence="7">
    <location>
        <begin position="35"/>
        <end position="57"/>
    </location>
</feature>
<comment type="similarity">
    <text evidence="2">Belongs to the metallo-dependent hydrolases superfamily. Adenosine and AMP deaminases family.</text>
</comment>
<dbReference type="SUPFAM" id="SSF51556">
    <property type="entry name" value="Metallo-dependent hydrolases"/>
    <property type="match status" value="1"/>
</dbReference>
<evidence type="ECO:0000256" key="2">
    <source>
        <dbReference type="ARBA" id="ARBA00006676"/>
    </source>
</evidence>
<name>A0ABN3BXA2_9ACTN</name>
<dbReference type="InterPro" id="IPR006330">
    <property type="entry name" value="Ado/ade_deaminase"/>
</dbReference>
<evidence type="ECO:0000256" key="4">
    <source>
        <dbReference type="ARBA" id="ARBA00022723"/>
    </source>
</evidence>
<dbReference type="RefSeq" id="WP_221335460.1">
    <property type="nucleotide sequence ID" value="NZ_BAAAOQ010000020.1"/>
</dbReference>
<evidence type="ECO:0000256" key="8">
    <source>
        <dbReference type="SAM" id="SignalP"/>
    </source>
</evidence>
<keyword evidence="4" id="KW-0479">Metal-binding</keyword>
<keyword evidence="8" id="KW-0732">Signal</keyword>
<dbReference type="PANTHER" id="PTHR11409:SF43">
    <property type="entry name" value="ADENOSINE DEAMINASE"/>
    <property type="match status" value="1"/>
</dbReference>
<feature type="signal peptide" evidence="8">
    <location>
        <begin position="1"/>
        <end position="34"/>
    </location>
</feature>
<protein>
    <recommendedName>
        <fullName evidence="3">adenosine deaminase</fullName>
        <ecNumber evidence="3">3.5.4.4</ecNumber>
    </recommendedName>
</protein>
<keyword evidence="5" id="KW-0378">Hydrolase</keyword>
<comment type="caution">
    <text evidence="10">The sequence shown here is derived from an EMBL/GenBank/DDBJ whole genome shotgun (WGS) entry which is preliminary data.</text>
</comment>
<dbReference type="EC" id="3.5.4.4" evidence="3"/>
<sequence>MSLHPRNALRRRVVPAALGTLSVLSLLSALPAAAQPAQREHRPAAPPPRQVTEAEARTDARLRALRDRPEALRAFFRQLPKGGDLHNHLSGAVSTEYLIELAAEDGLCIDTATLTAVAPPCGPGKRPAADARTDRAFHDALVRAWSMEDFPPGGNGHDHFFDTFGRFGEVTWRHRGTLLAEVADTVVHNNQFYLETMVTPASDGAKQLAAEVGWDDDLAALHRKLVAGGKLDRLVAEAREEADDGDAEFRAAGRCGTPQARPGCGLTVRWISQASRSSAPERVFTQLALGMRLAEADPRFVAVNLVQPEDWDSSLRDYSLQMRMVGYLRTQYPKAHVTLHAGELWPGLVKPEDLEFHIREAVDVARTERVGHGVDLVHEDHWQRTARTMANREVAVEVPFSSNAQILGVKGADHPFSTYRRYGVPIVLATDDPGVSRIDISHEYQYAAATYGLRYPELKDLARASLEYGFLPGTSLWQGNPTAKGYQRVPACRGEHPGLPVRAAACRHLLTESTKARLEWRQEAAFAAFERAHAG</sequence>
<feature type="chain" id="PRO_5045154788" description="adenosine deaminase" evidence="8">
    <location>
        <begin position="35"/>
        <end position="535"/>
    </location>
</feature>
<reference evidence="10 11" key="1">
    <citation type="journal article" date="2019" name="Int. J. Syst. Evol. Microbiol.">
        <title>The Global Catalogue of Microorganisms (GCM) 10K type strain sequencing project: providing services to taxonomists for standard genome sequencing and annotation.</title>
        <authorList>
            <consortium name="The Broad Institute Genomics Platform"/>
            <consortium name="The Broad Institute Genome Sequencing Center for Infectious Disease"/>
            <person name="Wu L."/>
            <person name="Ma J."/>
        </authorList>
    </citation>
    <scope>NUCLEOTIDE SEQUENCE [LARGE SCALE GENOMIC DNA]</scope>
    <source>
        <strain evidence="10 11">JCM 14924</strain>
    </source>
</reference>
<dbReference type="InterPro" id="IPR001365">
    <property type="entry name" value="A_deaminase_dom"/>
</dbReference>
<organism evidence="10 11">
    <name type="scientific">Streptomyces bangladeshensis</name>
    <dbReference type="NCBI Taxonomy" id="295352"/>
    <lineage>
        <taxon>Bacteria</taxon>
        <taxon>Bacillati</taxon>
        <taxon>Actinomycetota</taxon>
        <taxon>Actinomycetes</taxon>
        <taxon>Kitasatosporales</taxon>
        <taxon>Streptomycetaceae</taxon>
        <taxon>Streptomyces</taxon>
    </lineage>
</organism>
<evidence type="ECO:0000259" key="9">
    <source>
        <dbReference type="Pfam" id="PF00962"/>
    </source>
</evidence>
<dbReference type="EMBL" id="BAAAOQ010000020">
    <property type="protein sequence ID" value="GAA2201412.1"/>
    <property type="molecule type" value="Genomic_DNA"/>
</dbReference>
<evidence type="ECO:0000256" key="6">
    <source>
        <dbReference type="ARBA" id="ARBA00022833"/>
    </source>
</evidence>
<dbReference type="Gene3D" id="3.20.20.140">
    <property type="entry name" value="Metal-dependent hydrolases"/>
    <property type="match status" value="1"/>
</dbReference>
<proteinExistence type="inferred from homology"/>
<feature type="domain" description="Adenosine deaminase" evidence="9">
    <location>
        <begin position="259"/>
        <end position="472"/>
    </location>
</feature>
<accession>A0ABN3BXA2</accession>
<evidence type="ECO:0000256" key="1">
    <source>
        <dbReference type="ARBA" id="ARBA00001947"/>
    </source>
</evidence>
<evidence type="ECO:0000313" key="11">
    <source>
        <dbReference type="Proteomes" id="UP001501391"/>
    </source>
</evidence>
<evidence type="ECO:0000256" key="3">
    <source>
        <dbReference type="ARBA" id="ARBA00012784"/>
    </source>
</evidence>
<keyword evidence="6" id="KW-0862">Zinc</keyword>
<dbReference type="Proteomes" id="UP001501391">
    <property type="component" value="Unassembled WGS sequence"/>
</dbReference>
<dbReference type="InterPro" id="IPR032466">
    <property type="entry name" value="Metal_Hydrolase"/>
</dbReference>
<evidence type="ECO:0000256" key="7">
    <source>
        <dbReference type="SAM" id="MobiDB-lite"/>
    </source>
</evidence>
<evidence type="ECO:0000313" key="10">
    <source>
        <dbReference type="EMBL" id="GAA2201412.1"/>
    </source>
</evidence>
<comment type="cofactor">
    <cofactor evidence="1">
        <name>Zn(2+)</name>
        <dbReference type="ChEBI" id="CHEBI:29105"/>
    </cofactor>
</comment>
<dbReference type="Pfam" id="PF00962">
    <property type="entry name" value="A_deaminase"/>
    <property type="match status" value="1"/>
</dbReference>
<keyword evidence="11" id="KW-1185">Reference proteome</keyword>
<evidence type="ECO:0000256" key="5">
    <source>
        <dbReference type="ARBA" id="ARBA00022801"/>
    </source>
</evidence>
<gene>
    <name evidence="10" type="ORF">GCM10009787_56210</name>
</gene>